<reference evidence="2" key="1">
    <citation type="journal article" date="2019" name="Int. J. Syst. Evol. Microbiol.">
        <title>The Global Catalogue of Microorganisms (GCM) 10K type strain sequencing project: providing services to taxonomists for standard genome sequencing and annotation.</title>
        <authorList>
            <consortium name="The Broad Institute Genomics Platform"/>
            <consortium name="The Broad Institute Genome Sequencing Center for Infectious Disease"/>
            <person name="Wu L."/>
            <person name="Ma J."/>
        </authorList>
    </citation>
    <scope>NUCLEOTIDE SEQUENCE [LARGE SCALE GENOMIC DNA]</scope>
    <source>
        <strain evidence="2">JCM 17805</strain>
    </source>
</reference>
<evidence type="ECO:0000313" key="1">
    <source>
        <dbReference type="EMBL" id="GAA4651095.1"/>
    </source>
</evidence>
<protein>
    <submittedName>
        <fullName evidence="1">Uncharacterized protein</fullName>
    </submittedName>
</protein>
<sequence>MLLIPLLLEEYLVLVPGRLLTSHRPLMLLQMKDNLNLPPLKILTRRMSRHPLILIGHSPRYQTRYEKIYGGIQHRRPSHRSHPLIVKKIHTGIDKQIHLPSTGESYQWIVVI</sequence>
<organism evidence="1 2">
    <name type="scientific">Kistimonas scapharcae</name>
    <dbReference type="NCBI Taxonomy" id="1036133"/>
    <lineage>
        <taxon>Bacteria</taxon>
        <taxon>Pseudomonadati</taxon>
        <taxon>Pseudomonadota</taxon>
        <taxon>Gammaproteobacteria</taxon>
        <taxon>Oceanospirillales</taxon>
        <taxon>Endozoicomonadaceae</taxon>
        <taxon>Kistimonas</taxon>
    </lineage>
</organism>
<name>A0ABP8V7S9_9GAMM</name>
<proteinExistence type="predicted"/>
<gene>
    <name evidence="1" type="ORF">GCM10023116_33780</name>
</gene>
<keyword evidence="2" id="KW-1185">Reference proteome</keyword>
<dbReference type="EMBL" id="BAABFL010000437">
    <property type="protein sequence ID" value="GAA4651095.1"/>
    <property type="molecule type" value="Genomic_DNA"/>
</dbReference>
<dbReference type="Proteomes" id="UP001500604">
    <property type="component" value="Unassembled WGS sequence"/>
</dbReference>
<comment type="caution">
    <text evidence="1">The sequence shown here is derived from an EMBL/GenBank/DDBJ whole genome shotgun (WGS) entry which is preliminary data.</text>
</comment>
<accession>A0ABP8V7S9</accession>
<evidence type="ECO:0000313" key="2">
    <source>
        <dbReference type="Proteomes" id="UP001500604"/>
    </source>
</evidence>